<dbReference type="SUPFAM" id="SSF54427">
    <property type="entry name" value="NTF2-like"/>
    <property type="match status" value="1"/>
</dbReference>
<name>A0A543PNH8_9MICO</name>
<evidence type="ECO:0000313" key="2">
    <source>
        <dbReference type="Proteomes" id="UP000320085"/>
    </source>
</evidence>
<dbReference type="Gene3D" id="3.10.450.50">
    <property type="match status" value="1"/>
</dbReference>
<comment type="caution">
    <text evidence="1">The sequence shown here is derived from an EMBL/GenBank/DDBJ whole genome shotgun (WGS) entry which is preliminary data.</text>
</comment>
<protein>
    <submittedName>
        <fullName evidence="1">Uncharacterized protein DUF4440</fullName>
    </submittedName>
</protein>
<sequence length="153" mass="16410">MTTDGTADETTDQAAIEGMVKAFFGAFASGPGCAERMDRLRGLLLPQAVIVRTCGLEPAVMGVEEFIAPREALLTGGSLTDFREWPVEGRIEVFGDIAHWFGSYAKAGAQDGEPFTGRGMKTIQLVRTTGGWRISAAAWDDERDGLRLPNTAG</sequence>
<dbReference type="InterPro" id="IPR032710">
    <property type="entry name" value="NTF2-like_dom_sf"/>
</dbReference>
<evidence type="ECO:0000313" key="1">
    <source>
        <dbReference type="EMBL" id="TQN45635.1"/>
    </source>
</evidence>
<accession>A0A543PNH8</accession>
<dbReference type="EMBL" id="VFQF01000002">
    <property type="protein sequence ID" value="TQN45635.1"/>
    <property type="molecule type" value="Genomic_DNA"/>
</dbReference>
<dbReference type="Proteomes" id="UP000320085">
    <property type="component" value="Unassembled WGS sequence"/>
</dbReference>
<gene>
    <name evidence="1" type="ORF">FHX52_2334</name>
</gene>
<organism evidence="1 2">
    <name type="scientific">Humibacillus xanthopallidus</name>
    <dbReference type="NCBI Taxonomy" id="412689"/>
    <lineage>
        <taxon>Bacteria</taxon>
        <taxon>Bacillati</taxon>
        <taxon>Actinomycetota</taxon>
        <taxon>Actinomycetes</taxon>
        <taxon>Micrococcales</taxon>
        <taxon>Intrasporangiaceae</taxon>
        <taxon>Humibacillus</taxon>
    </lineage>
</organism>
<dbReference type="OrthoDB" id="8957634at2"/>
<reference evidence="1 2" key="1">
    <citation type="submission" date="2019-06" db="EMBL/GenBank/DDBJ databases">
        <title>Sequencing the genomes of 1000 actinobacteria strains.</title>
        <authorList>
            <person name="Klenk H.-P."/>
        </authorList>
    </citation>
    <scope>NUCLEOTIDE SEQUENCE [LARGE SCALE GENOMIC DNA]</scope>
    <source>
        <strain evidence="1 2">DSM 21776</strain>
    </source>
</reference>
<dbReference type="AlphaFoldDB" id="A0A543PNH8"/>
<proteinExistence type="predicted"/>
<dbReference type="RefSeq" id="WP_141822249.1">
    <property type="nucleotide sequence ID" value="NZ_BAAAQC010000010.1"/>
</dbReference>